<dbReference type="InterPro" id="IPR008638">
    <property type="entry name" value="FhaB/CdiA-like_TPS"/>
</dbReference>
<keyword evidence="8" id="KW-1185">Reference proteome</keyword>
<evidence type="ECO:0000256" key="4">
    <source>
        <dbReference type="SAM" id="MobiDB-lite"/>
    </source>
</evidence>
<evidence type="ECO:0000256" key="1">
    <source>
        <dbReference type="ARBA" id="ARBA00004613"/>
    </source>
</evidence>
<dbReference type="SUPFAM" id="SSF51126">
    <property type="entry name" value="Pectin lyase-like"/>
    <property type="match status" value="1"/>
</dbReference>
<dbReference type="Pfam" id="PF07581">
    <property type="entry name" value="Glug"/>
    <property type="match status" value="4"/>
</dbReference>
<dbReference type="Pfam" id="PF18676">
    <property type="entry name" value="MBG_2"/>
    <property type="match status" value="1"/>
</dbReference>
<dbReference type="Proteomes" id="UP000198607">
    <property type="component" value="Unassembled WGS sequence"/>
</dbReference>
<dbReference type="RefSeq" id="WP_143009928.1">
    <property type="nucleotide sequence ID" value="NZ_FNCY01000023.1"/>
</dbReference>
<comment type="subcellular location">
    <subcellularLocation>
        <location evidence="1">Secreted</location>
    </subcellularLocation>
</comment>
<evidence type="ECO:0000256" key="2">
    <source>
        <dbReference type="ARBA" id="ARBA00022525"/>
    </source>
</evidence>
<feature type="compositionally biased region" description="Polar residues" evidence="4">
    <location>
        <begin position="395"/>
        <end position="414"/>
    </location>
</feature>
<dbReference type="InterPro" id="IPR050909">
    <property type="entry name" value="Bact_Autotransporter_VF"/>
</dbReference>
<protein>
    <submittedName>
        <fullName evidence="7">Filamentous hemagglutinin family N-terminal domain-containing protein</fullName>
    </submittedName>
</protein>
<evidence type="ECO:0000256" key="3">
    <source>
        <dbReference type="ARBA" id="ARBA00022729"/>
    </source>
</evidence>
<dbReference type="InterPro" id="IPR011493">
    <property type="entry name" value="GLUG"/>
</dbReference>
<evidence type="ECO:0000313" key="8">
    <source>
        <dbReference type="Proteomes" id="UP000198607"/>
    </source>
</evidence>
<reference evidence="7 8" key="1">
    <citation type="submission" date="2016-10" db="EMBL/GenBank/DDBJ databases">
        <authorList>
            <person name="de Groot N.N."/>
        </authorList>
    </citation>
    <scope>NUCLEOTIDE SEQUENCE [LARGE SCALE GENOMIC DNA]</scope>
    <source>
        <strain evidence="7 8">DSM 5885</strain>
    </source>
</reference>
<dbReference type="GO" id="GO:0005576">
    <property type="term" value="C:extracellular region"/>
    <property type="evidence" value="ECO:0007669"/>
    <property type="project" value="UniProtKB-SubCell"/>
</dbReference>
<evidence type="ECO:0000313" key="7">
    <source>
        <dbReference type="EMBL" id="SDI61912.1"/>
    </source>
</evidence>
<dbReference type="NCBIfam" id="TIGR01901">
    <property type="entry name" value="adhes_NPXG"/>
    <property type="match status" value="1"/>
</dbReference>
<feature type="domain" description="Filamentous haemagglutinin FhaB/tRNA nuclease CdiA-like TPS" evidence="6">
    <location>
        <begin position="24"/>
        <end position="135"/>
    </location>
</feature>
<dbReference type="Pfam" id="PF05860">
    <property type="entry name" value="TPS"/>
    <property type="match status" value="1"/>
</dbReference>
<dbReference type="InterPro" id="IPR041286">
    <property type="entry name" value="MBG_2"/>
</dbReference>
<dbReference type="PANTHER" id="PTHR12338:SF8">
    <property type="entry name" value="HEME_HEMOPEXIN-BINDING PROTEIN"/>
    <property type="match status" value="1"/>
</dbReference>
<feature type="signal peptide" evidence="5">
    <location>
        <begin position="1"/>
        <end position="26"/>
    </location>
</feature>
<feature type="chain" id="PRO_5011661077" evidence="5">
    <location>
        <begin position="27"/>
        <end position="3665"/>
    </location>
</feature>
<evidence type="ECO:0000256" key="5">
    <source>
        <dbReference type="SAM" id="SignalP"/>
    </source>
</evidence>
<dbReference type="InterPro" id="IPR011050">
    <property type="entry name" value="Pectin_lyase_fold/virulence"/>
</dbReference>
<gene>
    <name evidence="7" type="ORF">SAMN05660652_03760</name>
</gene>
<dbReference type="Gene3D" id="2.160.20.110">
    <property type="match status" value="10"/>
</dbReference>
<dbReference type="SMART" id="SM00912">
    <property type="entry name" value="Haemagg_act"/>
    <property type="match status" value="1"/>
</dbReference>
<dbReference type="OrthoDB" id="218680at2"/>
<keyword evidence="3 5" id="KW-0732">Signal</keyword>
<proteinExistence type="predicted"/>
<dbReference type="STRING" id="83767.SAMN05660652_03760"/>
<dbReference type="PANTHER" id="PTHR12338">
    <property type="entry name" value="AUTOTRANSPORTER"/>
    <property type="match status" value="1"/>
</dbReference>
<dbReference type="InterPro" id="IPR012334">
    <property type="entry name" value="Pectin_lyas_fold"/>
</dbReference>
<feature type="non-terminal residue" evidence="7">
    <location>
        <position position="3665"/>
    </location>
</feature>
<accession>A0A1G8M1U3</accession>
<dbReference type="Gene3D" id="2.160.20.10">
    <property type="entry name" value="Single-stranded right-handed beta-helix, Pectin lyase-like"/>
    <property type="match status" value="1"/>
</dbReference>
<feature type="region of interest" description="Disordered" evidence="4">
    <location>
        <begin position="395"/>
        <end position="422"/>
    </location>
</feature>
<organism evidence="7 8">
    <name type="scientific">Propionivibrio dicarboxylicus</name>
    <dbReference type="NCBI Taxonomy" id="83767"/>
    <lineage>
        <taxon>Bacteria</taxon>
        <taxon>Pseudomonadati</taxon>
        <taxon>Pseudomonadota</taxon>
        <taxon>Betaproteobacteria</taxon>
        <taxon>Rhodocyclales</taxon>
        <taxon>Rhodocyclaceae</taxon>
        <taxon>Propionivibrio</taxon>
    </lineage>
</organism>
<sequence>MKRSMPFGLKTTAAALAAAWAGIAQANPANPVVLAGQATFQQVGKTLTVSNTPGAIINWQSFNIDRGELTRFIQQSASSQVLNRVTGVDPSVILGSLQSNGRVILINPNGVAFGAGAQVDVGGLLVSTLQLKDADFIAGKYKFGDTVGAGSIRNEGTIRTATGGSVILIAPKVENSGLIQTPEGQILLAAGKSVTIADPDRPTIQVEVTNSEHQAVNLGTLIGKEVSLYGGLVKNSGTIQATTAVVGQNGKIRLQAKNDVENTGTLQTSGPQGGDILIQAQTGAAVVQGVVDAKGIAAPAEIQAALKAMPSAVETGKGGRIEILAPTITVDATVDTSGSAGGGTILIGGNYQGGAKSVPTDWSQTAALKRASLSLSDPYAASPSVTETAETTVAYGSSNDPTQQTGSTGQNNPLIPNPALPRARSTTIGANARIRSDALDDGDGGVIVAWADDATTVAGSITARGGFSGGNGGLVETSGHTVSLSGLHIDTTAPLGKTGRWLIDPTDFTIAASGGDMTGSDLSNALASTDVEIQSAAGRSGTAGDINVNDAVSWNANQLTLTAAHDININAVMTASGTSSLVLNTAGSEVGGTVRVGFDASGNFAGRVDFPGRSGTGFLTVNGNGYTVINSLGVEGDTSGLTLQGIGGNASGYYALGSDIVASETSAWSGGFLPIGLSGGSFNGLGHKIDGLTIIRPEENFVGLFGMASGGEISNIGLTNLSITGIDYVGGLVGSNGGSIINSYAKGSLGGVDRVGGLVGSNTFGGSINTSYSTANVSGVDAVGGLVGVNYGGTVGASYATGDVSGSNGVGGLIGRITYYAEITNSYATGNVSGQRDVGGLVGFFGGNVGEIRNSHYNVDTATINGSHLVTLGGLYNGQFQDWLTHGLPLDIANYSTTLLSVGGYYEISSVQGMKDLLGFADISSYKFKLTSDISLASIPGYHVPAFLAQEFNGNGYVIYDLSINLPNDVVGLFGSTSSTSTICNLGVDGSVAGNAYAGGLVGVNRGAITNSYANVVLTGSDSMVGGLVGSNEGNIANSYATGVVTGFVGTGGLVGGNFGTISSSYSTGLVSGSYDVGGLVGHDFSGNINNSYWNTETSNQAGSAGGFGLTNAQMKSAASFAGFDFGSIWRISEGISPPSLRSFALNTWTGAADNQFWATAGNWSLGHVPTSAELVNIPTVAGADYVALTGNYTVRKITSDEPFALSSSGTSFTLNHGGDFNAGLTLGAGTTLTSNGRLSISSDPVLGANARINLGTLANLTINGNSYLLIRDATGLKNITPELGTNYYALADDIDASATSGWDSGQGFSPIREFSGTLNGLGHVIDRLTINRPGESMVGLIGEAGHLSRIANVGLTNVSVSGMDRVGGLVGVLSGQVTNSRVSGSVTGTGNYVGGLVGVNQSGNIINSTVSGTVTGTGNYVGGLVGLNQGWISGSSMNGVVLGSGASVGGLVGANVGDSDGGRGAITNSSASATVSGASQVGGLVGTIEGWGSESTIDSSYATSSVSGASLVGGLVGWQGSGGLVTNSHYNVDAGTINGGKSVTPGGLYNNQFQDWLTNGMTLNIANYSTSLPLVGGYYQIGDVQGMKDLLGFADQGGYKFKLVSDIDLSPINGYNIPVFSAQELNGGGNILSNLNVSLPNHNLGLIGVLSSGSTLNDIGVAGTVTGLFEVGGLVGRNEGTISASHASTVVNGLANSSDVGGLVGWNNGGTISNSYATGSISALSGSDSVGGLVGGNSGSITTSYASGAVSGSSNVGGLVGYATGVANYSYWDIEASGQSSSAGGTGLTTAQMKLGASFSGFDFDNVWQINEKVSTPTHVPPVVSNVWTGAADGVSWSLAGNWLLGHVPTSGEIASIPLGSGAGYVTLTGNYVVRRVTSDEPFSLVGTGTTFGLRWGGDFNAGLTLGAGTTLSSNGALNISSDPVLAQGAKIALGTLSSLSINGNSYTLLRDVNALQDMRNCTGCSYALADDIDASETRTWGYGGGFEPIRGFNGTFNGLGHTIDRLMTDRQYDWDAYTGLFSDSSGTISNVGLTNANVIGGYVVGALVGMNYGTISNSYATGSVVGNSNVGGLVGINSGTISNSYAAASVDGALEVGGLVGYNENGTISNSHYNIDAVSINGNSLVTLGGLYDSQYQDWFARGLSLDIANYSTTLPLSLDGYYQISNVQGMKDLLGFADQGSYKFKLTGNVDLSSAQGFNVPIFSAAEFDGGGYVVSNLNVMLPNSNVGLIGWLSPNSTVSNLGVSGNVTGQGNVGGLVGANQGTINASYSTATVTSLEGGGSVGGLVGFNRGSIGDSYAIGSVTGYNAVGGFVGDNFGGTINTSYSSGAVTCRVSYCGGFGGISTGSINNSYLDVEASGLGATNGVIGLTTVQMKQQSSFVGFDFNNVWRISEGVSAPTHLPPAVTNVWTGLGDGLRWIDANNWSLMHVPQADERVSIPWASNSSYVSLSGTYSVQRIVSDEPFSLTGSGTSFSLSSGGSFNAGLTLGVGTRLISNGALSISSDPVIGIGARIDLGAFASLSIANTPYVLVRDVTGLQAIQSDTGNSYALASDIDASDTINWENGGGFAPINFNGIFSGLGHTIDRLTINRPSQGPVGLFGFNSGVISDVGLSRASIVGGYSVGALVGENGGTIRNAYVADSTVIGDSCVGGLAGYNSGMISASYASASVAGTSELGGLVGLNDFLYGGSITNSHYDIDAVTINGNHRLTVGGLYADQYQDWLSHGLSLDIANYSATLSLSGEGYYQIGSVQGLKDLLGFADQSGYKFKLVSNLDLTDSPGLHIPSFSAAELSGGGYVVANLNVNLPNSNVGLIGWLSSASTVKDIGVSGNVSGMYEVGGLVGQNQGTIIDSHATTAVSGLAGGYDIGGLVGWNNGGTVSGGSASGVVTGGAGTRGVGGLVGWNSGAVSDSRSSGPVTGSTDVGGLIGYNDYQSGGTFINSHYDIDNVTLNGEHLVTLGGLYSTQYQDWLANGLTLDIANYASSLPASNGYYQINSVQGMKDLLGFADKSDYKFRLGNDIDLSTIPGYHVPAFSASEFNGDGHLISNLSVNLPNSNVGLIGWLAPGSTINGLGVGGSVSGLNGVGGLVGLNQGVITGSYSAVAVSGQDGGSYVGGMVGENAGVMSDSYATGAVTGGWSVGGLVGYNRGTIERSYSSGVVSGNGNVGGLVGDNALWAGGTVSRSYWDMDASGQTTSSGDDVIGLTSAQMKSAFSFDGFSFSDIWQVNEGVSSPTLRAFSTLSNIWTGAVDHQFWATAGNWSLGHVPTVSELVSIPDLANTSLITLSTGTYSAKTLTSAEAFSLLGNGTSFTLANGGTLSAGLTLGSGTTLTTNGALSVTGGFSLNNATVNGTGSLTVTDSFSRTGGTISNLSGVSLTQLSGNLAPGVLTSIAGPVTLKANAGALLLDSISAENITGTSGGGQSITLNSGASLNASLTGGNAIVLDAGTGGFVNNSGSATPFSIDASSRWLIYANDPASVSKNGITSDFRHYSDVSSSYAPEAVAESGNGFIYASAPGTLSVDTTLAGGAASHVYGNASTATLGYALRGFADDEDNAFNIGLSGSAAFTGLPGTASNVGSYGVAYSTGFGNVSGYAFAAGTPLSYSVTQRPISVTAEAQSKVYGNADPTLSYVVGGSGLVNGDTLSGALSRISGENVGAYAINQ</sequence>
<name>A0A1G8M1U3_9RHOO</name>
<dbReference type="EMBL" id="FNCY01000023">
    <property type="protein sequence ID" value="SDI61912.1"/>
    <property type="molecule type" value="Genomic_DNA"/>
</dbReference>
<keyword evidence="2" id="KW-0964">Secreted</keyword>
<evidence type="ECO:0000259" key="6">
    <source>
        <dbReference type="SMART" id="SM00912"/>
    </source>
</evidence>